<name>A0AA36AHT7_OCTVU</name>
<proteinExistence type="predicted"/>
<dbReference type="EMBL" id="OX597814">
    <property type="protein sequence ID" value="CAI9716418.1"/>
    <property type="molecule type" value="Genomic_DNA"/>
</dbReference>
<protein>
    <submittedName>
        <fullName evidence="2">Uncharacterized protein</fullName>
    </submittedName>
</protein>
<reference evidence="2" key="1">
    <citation type="submission" date="2023-08" db="EMBL/GenBank/DDBJ databases">
        <authorList>
            <person name="Alioto T."/>
            <person name="Alioto T."/>
            <person name="Gomez Garrido J."/>
        </authorList>
    </citation>
    <scope>NUCLEOTIDE SEQUENCE</scope>
</reference>
<organism evidence="2 3">
    <name type="scientific">Octopus vulgaris</name>
    <name type="common">Common octopus</name>
    <dbReference type="NCBI Taxonomy" id="6645"/>
    <lineage>
        <taxon>Eukaryota</taxon>
        <taxon>Metazoa</taxon>
        <taxon>Spiralia</taxon>
        <taxon>Lophotrochozoa</taxon>
        <taxon>Mollusca</taxon>
        <taxon>Cephalopoda</taxon>
        <taxon>Coleoidea</taxon>
        <taxon>Octopodiformes</taxon>
        <taxon>Octopoda</taxon>
        <taxon>Incirrata</taxon>
        <taxon>Octopodidae</taxon>
        <taxon>Octopus</taxon>
    </lineage>
</organism>
<dbReference type="AlphaFoldDB" id="A0AA36AHT7"/>
<evidence type="ECO:0000313" key="2">
    <source>
        <dbReference type="EMBL" id="CAI9716418.1"/>
    </source>
</evidence>
<evidence type="ECO:0000313" key="3">
    <source>
        <dbReference type="Proteomes" id="UP001162480"/>
    </source>
</evidence>
<keyword evidence="3" id="KW-1185">Reference proteome</keyword>
<feature type="region of interest" description="Disordered" evidence="1">
    <location>
        <begin position="1"/>
        <end position="33"/>
    </location>
</feature>
<accession>A0AA36AHT7</accession>
<dbReference type="Proteomes" id="UP001162480">
    <property type="component" value="Chromosome 1"/>
</dbReference>
<gene>
    <name evidence="2" type="ORF">OCTVUL_1B018366</name>
</gene>
<sequence>MRGVGTRKTNMNTRKRSVYTEQEDSEPEVSDPSQIVSTMGALYEAFGFKSVSSSPGKTKRESTQMEDFDEAPKKQLLKLTSTIIKKVCSFISPYDAEGFMKEVVKSDGVGVVDEGKLSENIIKV</sequence>
<evidence type="ECO:0000256" key="1">
    <source>
        <dbReference type="SAM" id="MobiDB-lite"/>
    </source>
</evidence>